<dbReference type="EMBL" id="PJKN01000002">
    <property type="protein sequence ID" value="PNC56641.1"/>
    <property type="molecule type" value="Genomic_DNA"/>
</dbReference>
<reference evidence="1 2" key="1">
    <citation type="journal article" date="2017" name="BMC Genomics">
        <title>Genome sequencing of 39 Akkermansia muciniphila isolates reveals its population structure, genomic and functional diverisity, and global distribution in mammalian gut microbiotas.</title>
        <authorList>
            <person name="Guo X."/>
            <person name="Li S."/>
            <person name="Zhang J."/>
            <person name="Wu F."/>
            <person name="Li X."/>
            <person name="Wu D."/>
            <person name="Zhang M."/>
            <person name="Ou Z."/>
            <person name="Jie Z."/>
            <person name="Yan Q."/>
            <person name="Li P."/>
            <person name="Yi J."/>
            <person name="Peng Y."/>
        </authorList>
    </citation>
    <scope>NUCLEOTIDE SEQUENCE [LARGE SCALE GENOMIC DNA]</scope>
    <source>
        <strain evidence="1 2">GP43</strain>
    </source>
</reference>
<gene>
    <name evidence="1" type="ORF">CXU09_03385</name>
</gene>
<protein>
    <recommendedName>
        <fullName evidence="3">Lipoprotein</fullName>
    </recommendedName>
</protein>
<dbReference type="AlphaFoldDB" id="A0AAJ2JQB1"/>
<organism evidence="1 2">
    <name type="scientific">Akkermansia muciniphila</name>
    <dbReference type="NCBI Taxonomy" id="239935"/>
    <lineage>
        <taxon>Bacteria</taxon>
        <taxon>Pseudomonadati</taxon>
        <taxon>Verrucomicrobiota</taxon>
        <taxon>Verrucomicrobiia</taxon>
        <taxon>Verrucomicrobiales</taxon>
        <taxon>Akkermansiaceae</taxon>
        <taxon>Akkermansia</taxon>
    </lineage>
</organism>
<dbReference type="RefSeq" id="WP_046434858.1">
    <property type="nucleotide sequence ID" value="NZ_BAABSF010000011.1"/>
</dbReference>
<evidence type="ECO:0000313" key="1">
    <source>
        <dbReference type="EMBL" id="PNC56641.1"/>
    </source>
</evidence>
<dbReference type="Proteomes" id="UP000235914">
    <property type="component" value="Unassembled WGS sequence"/>
</dbReference>
<evidence type="ECO:0008006" key="3">
    <source>
        <dbReference type="Google" id="ProtNLM"/>
    </source>
</evidence>
<dbReference type="PROSITE" id="PS51257">
    <property type="entry name" value="PROKAR_LIPOPROTEIN"/>
    <property type="match status" value="1"/>
</dbReference>
<accession>A0AAJ2JQB1</accession>
<name>A0AAJ2JQB1_9BACT</name>
<proteinExistence type="predicted"/>
<comment type="caution">
    <text evidence="1">The sequence shown here is derived from an EMBL/GenBank/DDBJ whole genome shotgun (WGS) entry which is preliminary data.</text>
</comment>
<sequence>MWKIISVVFFSGLLIFACIAIYFNDKKIISRETLFDNVPFTKKLFSDKKIDNIVFNIDTNKITVYFPSDQYMDIFDFFKNGWDRTDFAEYIKFSNKDFIIFLENNLMEININR</sequence>
<evidence type="ECO:0000313" key="2">
    <source>
        <dbReference type="Proteomes" id="UP000235914"/>
    </source>
</evidence>